<dbReference type="SUPFAM" id="SSF46894">
    <property type="entry name" value="C-terminal effector domain of the bipartite response regulators"/>
    <property type="match status" value="1"/>
</dbReference>
<dbReference type="PROSITE" id="PS51755">
    <property type="entry name" value="OMPR_PHOB"/>
    <property type="match status" value="1"/>
</dbReference>
<dbReference type="GO" id="GO:0071555">
    <property type="term" value="P:cell wall organization"/>
    <property type="evidence" value="ECO:0007669"/>
    <property type="project" value="UniProtKB-KW"/>
</dbReference>
<keyword evidence="7" id="KW-0804">Transcription</keyword>
<gene>
    <name evidence="13" type="ORF">C683_0735</name>
</gene>
<dbReference type="Gene3D" id="1.10.10.10">
    <property type="entry name" value="Winged helix-like DNA-binding domain superfamily/Winged helix DNA-binding domain"/>
    <property type="match status" value="1"/>
</dbReference>
<dbReference type="CDD" id="cd00383">
    <property type="entry name" value="trans_reg_C"/>
    <property type="match status" value="1"/>
</dbReference>
<dbReference type="GO" id="GO:0000976">
    <property type="term" value="F:transcription cis-regulatory region binding"/>
    <property type="evidence" value="ECO:0007669"/>
    <property type="project" value="TreeGrafter"/>
</dbReference>
<evidence type="ECO:0000313" key="13">
    <source>
        <dbReference type="EMBL" id="EKU27404.1"/>
    </source>
</evidence>
<organism evidence="13 14">
    <name type="scientific">Catellicoccus marimammalium M35/04/3</name>
    <dbReference type="NCBI Taxonomy" id="1234409"/>
    <lineage>
        <taxon>Bacteria</taxon>
        <taxon>Bacillati</taxon>
        <taxon>Bacillota</taxon>
        <taxon>Bacilli</taxon>
        <taxon>Lactobacillales</taxon>
        <taxon>Enterococcaceae</taxon>
        <taxon>Catellicoccus</taxon>
    </lineage>
</organism>
<dbReference type="EMBL" id="AMYT01000017">
    <property type="protein sequence ID" value="EKU27404.1"/>
    <property type="molecule type" value="Genomic_DNA"/>
</dbReference>
<dbReference type="GO" id="GO:0032993">
    <property type="term" value="C:protein-DNA complex"/>
    <property type="evidence" value="ECO:0007669"/>
    <property type="project" value="TreeGrafter"/>
</dbReference>
<keyword evidence="1" id="KW-0678">Repressor</keyword>
<keyword evidence="2 9" id="KW-0597">Phosphoprotein</keyword>
<dbReference type="PANTHER" id="PTHR48111:SF73">
    <property type="entry name" value="ALKALINE PHOSPHATASE SYNTHESIS TRANSCRIPTIONAL REGULATORY PROTEIN PHOP"/>
    <property type="match status" value="1"/>
</dbReference>
<dbReference type="OrthoDB" id="9790442at2"/>
<evidence type="ECO:0000256" key="3">
    <source>
        <dbReference type="ARBA" id="ARBA00023012"/>
    </source>
</evidence>
<keyword evidence="4" id="KW-0805">Transcription regulation</keyword>
<dbReference type="Pfam" id="PF00072">
    <property type="entry name" value="Response_reg"/>
    <property type="match status" value="1"/>
</dbReference>
<dbReference type="FunFam" id="3.40.50.2300:FF:000001">
    <property type="entry name" value="DNA-binding response regulator PhoB"/>
    <property type="match status" value="1"/>
</dbReference>
<dbReference type="RefSeq" id="WP_009490137.1">
    <property type="nucleotide sequence ID" value="NZ_AMYT01000017.1"/>
</dbReference>
<evidence type="ECO:0000259" key="12">
    <source>
        <dbReference type="PROSITE" id="PS51755"/>
    </source>
</evidence>
<dbReference type="STRING" id="1234409.C683_0735"/>
<evidence type="ECO:0000256" key="5">
    <source>
        <dbReference type="ARBA" id="ARBA00023125"/>
    </source>
</evidence>
<evidence type="ECO:0000259" key="11">
    <source>
        <dbReference type="PROSITE" id="PS50110"/>
    </source>
</evidence>
<dbReference type="PATRIC" id="fig|1234409.3.peg.686"/>
<dbReference type="Gene3D" id="3.40.50.2300">
    <property type="match status" value="1"/>
</dbReference>
<proteinExistence type="predicted"/>
<dbReference type="FunFam" id="1.10.10.10:FF:000018">
    <property type="entry name" value="DNA-binding response regulator ResD"/>
    <property type="match status" value="1"/>
</dbReference>
<dbReference type="Gene3D" id="6.10.250.690">
    <property type="match status" value="1"/>
</dbReference>
<name>K8Z8M6_9ENTE</name>
<keyword evidence="14" id="KW-1185">Reference proteome</keyword>
<evidence type="ECO:0000256" key="6">
    <source>
        <dbReference type="ARBA" id="ARBA00023159"/>
    </source>
</evidence>
<evidence type="ECO:0000256" key="7">
    <source>
        <dbReference type="ARBA" id="ARBA00023163"/>
    </source>
</evidence>
<dbReference type="InterPro" id="IPR011006">
    <property type="entry name" value="CheY-like_superfamily"/>
</dbReference>
<evidence type="ECO:0000256" key="4">
    <source>
        <dbReference type="ARBA" id="ARBA00023015"/>
    </source>
</evidence>
<dbReference type="InterPro" id="IPR001789">
    <property type="entry name" value="Sig_transdc_resp-reg_receiver"/>
</dbReference>
<dbReference type="InterPro" id="IPR039420">
    <property type="entry name" value="WalR-like"/>
</dbReference>
<dbReference type="SMART" id="SM00862">
    <property type="entry name" value="Trans_reg_C"/>
    <property type="match status" value="1"/>
</dbReference>
<comment type="caution">
    <text evidence="13">The sequence shown here is derived from an EMBL/GenBank/DDBJ whole genome shotgun (WGS) entry which is preliminary data.</text>
</comment>
<keyword evidence="5 10" id="KW-0238">DNA-binding</keyword>
<evidence type="ECO:0000256" key="2">
    <source>
        <dbReference type="ARBA" id="ARBA00022553"/>
    </source>
</evidence>
<keyword evidence="8" id="KW-0961">Cell wall biogenesis/degradation</keyword>
<keyword evidence="3" id="KW-0902">Two-component regulatory system</keyword>
<evidence type="ECO:0000256" key="8">
    <source>
        <dbReference type="ARBA" id="ARBA00023316"/>
    </source>
</evidence>
<dbReference type="GO" id="GO:0006355">
    <property type="term" value="P:regulation of DNA-templated transcription"/>
    <property type="evidence" value="ECO:0007669"/>
    <property type="project" value="InterPro"/>
</dbReference>
<dbReference type="SMART" id="SM00448">
    <property type="entry name" value="REC"/>
    <property type="match status" value="1"/>
</dbReference>
<dbReference type="GO" id="GO:0000156">
    <property type="term" value="F:phosphorelay response regulator activity"/>
    <property type="evidence" value="ECO:0007669"/>
    <property type="project" value="TreeGrafter"/>
</dbReference>
<dbReference type="AlphaFoldDB" id="K8Z8M6"/>
<dbReference type="Pfam" id="PF00486">
    <property type="entry name" value="Trans_reg_C"/>
    <property type="match status" value="1"/>
</dbReference>
<reference evidence="13 14" key="1">
    <citation type="journal article" date="2013" name="Genome Announc.">
        <title>Draft Genome Sequence of Catellicoccus marimammalium, a Novel Species Commonly Found in Gull Feces.</title>
        <authorList>
            <person name="Weigand M.R."/>
            <person name="Ryu H."/>
            <person name="Bozcek L."/>
            <person name="Konstantinidis K.T."/>
            <person name="Santo Domingo J.W."/>
        </authorList>
    </citation>
    <scope>NUCLEOTIDE SEQUENCE [LARGE SCALE GENOMIC DNA]</scope>
    <source>
        <strain evidence="13 14">M35/04/3</strain>
    </source>
</reference>
<dbReference type="eggNOG" id="COG0745">
    <property type="taxonomic scope" value="Bacteria"/>
</dbReference>
<dbReference type="SUPFAM" id="SSF52172">
    <property type="entry name" value="CheY-like"/>
    <property type="match status" value="1"/>
</dbReference>
<dbReference type="InterPro" id="IPR036388">
    <property type="entry name" value="WH-like_DNA-bd_sf"/>
</dbReference>
<dbReference type="PROSITE" id="PS50110">
    <property type="entry name" value="RESPONSE_REGULATORY"/>
    <property type="match status" value="1"/>
</dbReference>
<feature type="DNA-binding region" description="OmpR/PhoB-type" evidence="10">
    <location>
        <begin position="128"/>
        <end position="227"/>
    </location>
</feature>
<accession>K8Z8M6</accession>
<evidence type="ECO:0000313" key="14">
    <source>
        <dbReference type="Proteomes" id="UP000016057"/>
    </source>
</evidence>
<dbReference type="InterPro" id="IPR016032">
    <property type="entry name" value="Sig_transdc_resp-reg_C-effctor"/>
</dbReference>
<dbReference type="Proteomes" id="UP000016057">
    <property type="component" value="Unassembled WGS sequence"/>
</dbReference>
<sequence length="230" mass="26712">MTQKVLVVDDEPSIVTLLTYNLEKEGYQTDVAEDGETAYQLALKESYDFILLDWMLPKLDGMEVVKKLRQQHVETPIIMLTAKEDTIDRIIGLEMGADDYMVKPFSPREVIARMKAIQRRMKTTSPVKNEIQNGPIVVHMDTKQVFISGKEISLRKTEYKLLLCFLQHLDEPLSRDYLLEKIWHTDFVGESRIVDVHVSALREKIEENPKKPQYLQTVRGIGYRMVKIDE</sequence>
<protein>
    <submittedName>
        <fullName evidence="13">Alkaline phosphatase synthesis transcriptional regulatory protein PhoP</fullName>
    </submittedName>
</protein>
<feature type="domain" description="Response regulatory" evidence="11">
    <location>
        <begin position="4"/>
        <end position="118"/>
    </location>
</feature>
<dbReference type="PANTHER" id="PTHR48111">
    <property type="entry name" value="REGULATOR OF RPOS"/>
    <property type="match status" value="1"/>
</dbReference>
<dbReference type="GO" id="GO:0005829">
    <property type="term" value="C:cytosol"/>
    <property type="evidence" value="ECO:0007669"/>
    <property type="project" value="TreeGrafter"/>
</dbReference>
<feature type="domain" description="OmpR/PhoB-type" evidence="12">
    <location>
        <begin position="128"/>
        <end position="227"/>
    </location>
</feature>
<dbReference type="InterPro" id="IPR001867">
    <property type="entry name" value="OmpR/PhoB-type_DNA-bd"/>
</dbReference>
<evidence type="ECO:0000256" key="1">
    <source>
        <dbReference type="ARBA" id="ARBA00022491"/>
    </source>
</evidence>
<feature type="modified residue" description="4-aspartylphosphate" evidence="9">
    <location>
        <position position="53"/>
    </location>
</feature>
<evidence type="ECO:0000256" key="9">
    <source>
        <dbReference type="PROSITE-ProRule" id="PRU00169"/>
    </source>
</evidence>
<evidence type="ECO:0000256" key="10">
    <source>
        <dbReference type="PROSITE-ProRule" id="PRU01091"/>
    </source>
</evidence>
<keyword evidence="6" id="KW-0010">Activator</keyword>